<dbReference type="Pfam" id="PF03717">
    <property type="entry name" value="PBP_dimer"/>
    <property type="match status" value="1"/>
</dbReference>
<dbReference type="Gene3D" id="3.40.710.10">
    <property type="entry name" value="DD-peptidase/beta-lactamase superfamily"/>
    <property type="match status" value="1"/>
</dbReference>
<keyword evidence="2" id="KW-0121">Carboxypeptidase</keyword>
<dbReference type="Gene3D" id="1.10.150.770">
    <property type="match status" value="1"/>
</dbReference>
<evidence type="ECO:0000256" key="4">
    <source>
        <dbReference type="SAM" id="MobiDB-lite"/>
    </source>
</evidence>
<protein>
    <submittedName>
        <fullName evidence="7">Penicillin-binding protein 2</fullName>
    </submittedName>
</protein>
<evidence type="ECO:0000259" key="6">
    <source>
        <dbReference type="Pfam" id="PF03717"/>
    </source>
</evidence>
<evidence type="ECO:0000256" key="1">
    <source>
        <dbReference type="ARBA" id="ARBA00004370"/>
    </source>
</evidence>
<dbReference type="InterPro" id="IPR050515">
    <property type="entry name" value="Beta-lactam/transpept"/>
</dbReference>
<dbReference type="Gene3D" id="3.30.450.330">
    <property type="match status" value="1"/>
</dbReference>
<dbReference type="PANTHER" id="PTHR30627:SF1">
    <property type="entry name" value="PEPTIDOGLYCAN D,D-TRANSPEPTIDASE FTSI"/>
    <property type="match status" value="1"/>
</dbReference>
<dbReference type="PANTHER" id="PTHR30627">
    <property type="entry name" value="PEPTIDOGLYCAN D,D-TRANSPEPTIDASE"/>
    <property type="match status" value="1"/>
</dbReference>
<dbReference type="GO" id="GO:0071555">
    <property type="term" value="P:cell wall organization"/>
    <property type="evidence" value="ECO:0007669"/>
    <property type="project" value="TreeGrafter"/>
</dbReference>
<dbReference type="GO" id="GO:0004180">
    <property type="term" value="F:carboxypeptidase activity"/>
    <property type="evidence" value="ECO:0007669"/>
    <property type="project" value="UniProtKB-KW"/>
</dbReference>
<comment type="subcellular location">
    <subcellularLocation>
        <location evidence="1">Membrane</location>
    </subcellularLocation>
</comment>
<evidence type="ECO:0000259" key="5">
    <source>
        <dbReference type="Pfam" id="PF00905"/>
    </source>
</evidence>
<keyword evidence="2" id="KW-0378">Hydrolase</keyword>
<proteinExistence type="predicted"/>
<accession>A0A932LZX6</accession>
<dbReference type="Proteomes" id="UP000741360">
    <property type="component" value="Unassembled WGS sequence"/>
</dbReference>
<sequence>MYRIRGTEFRESRKWRALAVMAGVLVAFPLLLGRLFYLQIVSAKELARLAERQQQRLILVQSRRGSIYDRRMKELAVSVRSYSLFGRPREVENSKQVSSRLHRVLGLAEPEIRKKLQDEKNFVWIKRQMDPDEARQVQSLGATGLGFIPEDRRLYPRGQLAGQVLGFVGVDGHGLEGVEFQFDQFLRGKAKKELVQRDALGRLLADPVNEGPEASYDLVLNLDEVIQFIAEKELRAKVMETGARGGAALLMNPLTGEILAMAQMPPLNPNQFRGPGRLWRNRVISDSYEPGSTFKVVVIAAALEEGLVTPQSRFFGENGEISIAGKTIRDHEKYGWLSVEQIVAQSSNVGAIKVAQKLDRTKLYEYIRRFGFGRKTGVDLPGEASGLVRPVSEWSEVSLGAVAIGQEISVTPLQMVRAVAAIANGGILLPPYVVREMQRDGEGRTAARPPAGLRILSEKTSRQMVSMLRNVVREGTGRQAAVEGFEVAGKTGTAQKFDPEMGSYSHSQFVASFVGFVPAERPLLVGLVIIDEPKGDYWGGSVAAPVFGKIAAQVLRYLRVSSPLAVLHRVDDSPGGQVSHEERDQEGSQGG</sequence>
<feature type="domain" description="Penicillin-binding protein transpeptidase" evidence="5">
    <location>
        <begin position="246"/>
        <end position="550"/>
    </location>
</feature>
<feature type="compositionally biased region" description="Basic and acidic residues" evidence="4">
    <location>
        <begin position="579"/>
        <end position="591"/>
    </location>
</feature>
<dbReference type="InterPro" id="IPR036138">
    <property type="entry name" value="PBP_dimer_sf"/>
</dbReference>
<keyword evidence="2" id="KW-0645">Protease</keyword>
<organism evidence="7 8">
    <name type="scientific">Tectimicrobiota bacterium</name>
    <dbReference type="NCBI Taxonomy" id="2528274"/>
    <lineage>
        <taxon>Bacteria</taxon>
        <taxon>Pseudomonadati</taxon>
        <taxon>Nitrospinota/Tectimicrobiota group</taxon>
        <taxon>Candidatus Tectimicrobiota</taxon>
    </lineage>
</organism>
<evidence type="ECO:0000256" key="2">
    <source>
        <dbReference type="ARBA" id="ARBA00022645"/>
    </source>
</evidence>
<dbReference type="Pfam" id="PF00905">
    <property type="entry name" value="Transpeptidase"/>
    <property type="match status" value="1"/>
</dbReference>
<dbReference type="SUPFAM" id="SSF56519">
    <property type="entry name" value="Penicillin binding protein dimerisation domain"/>
    <property type="match status" value="1"/>
</dbReference>
<feature type="domain" description="Penicillin-binding protein dimerisation" evidence="6">
    <location>
        <begin position="61"/>
        <end position="204"/>
    </location>
</feature>
<gene>
    <name evidence="7" type="ORF">HYY65_05850</name>
</gene>
<reference evidence="7" key="1">
    <citation type="submission" date="2020-07" db="EMBL/GenBank/DDBJ databases">
        <title>Huge and variable diversity of episymbiotic CPR bacteria and DPANN archaea in groundwater ecosystems.</title>
        <authorList>
            <person name="He C.Y."/>
            <person name="Keren R."/>
            <person name="Whittaker M."/>
            <person name="Farag I.F."/>
            <person name="Doudna J."/>
            <person name="Cate J.H.D."/>
            <person name="Banfield J.F."/>
        </authorList>
    </citation>
    <scope>NUCLEOTIDE SEQUENCE</scope>
    <source>
        <strain evidence="7">NC_groundwater_717_Ag_S-0.2um_59_8</strain>
    </source>
</reference>
<evidence type="ECO:0000256" key="3">
    <source>
        <dbReference type="ARBA" id="ARBA00023136"/>
    </source>
</evidence>
<evidence type="ECO:0000313" key="8">
    <source>
        <dbReference type="Proteomes" id="UP000741360"/>
    </source>
</evidence>
<dbReference type="Gene3D" id="3.90.1310.10">
    <property type="entry name" value="Penicillin-binding protein 2a (Domain 2)"/>
    <property type="match status" value="1"/>
</dbReference>
<feature type="region of interest" description="Disordered" evidence="4">
    <location>
        <begin position="571"/>
        <end position="591"/>
    </location>
</feature>
<dbReference type="InterPro" id="IPR012338">
    <property type="entry name" value="Beta-lactam/transpept-like"/>
</dbReference>
<dbReference type="InterPro" id="IPR005311">
    <property type="entry name" value="PBP_dimer"/>
</dbReference>
<comment type="caution">
    <text evidence="7">The sequence shown here is derived from an EMBL/GenBank/DDBJ whole genome shotgun (WGS) entry which is preliminary data.</text>
</comment>
<dbReference type="GO" id="GO:0005886">
    <property type="term" value="C:plasma membrane"/>
    <property type="evidence" value="ECO:0007669"/>
    <property type="project" value="TreeGrafter"/>
</dbReference>
<name>A0A932LZX6_UNCTE</name>
<dbReference type="AlphaFoldDB" id="A0A932LZX6"/>
<dbReference type="EMBL" id="JACPSX010000104">
    <property type="protein sequence ID" value="MBI3014573.1"/>
    <property type="molecule type" value="Genomic_DNA"/>
</dbReference>
<dbReference type="InterPro" id="IPR001460">
    <property type="entry name" value="PCN-bd_Tpept"/>
</dbReference>
<evidence type="ECO:0000313" key="7">
    <source>
        <dbReference type="EMBL" id="MBI3014573.1"/>
    </source>
</evidence>
<dbReference type="GO" id="GO:0008658">
    <property type="term" value="F:penicillin binding"/>
    <property type="evidence" value="ECO:0007669"/>
    <property type="project" value="InterPro"/>
</dbReference>
<keyword evidence="3" id="KW-0472">Membrane</keyword>
<dbReference type="SUPFAM" id="SSF56601">
    <property type="entry name" value="beta-lactamase/transpeptidase-like"/>
    <property type="match status" value="1"/>
</dbReference>